<accession>A0A8H6I7I4</accession>
<keyword evidence="3" id="KW-1185">Reference proteome</keyword>
<dbReference type="OrthoDB" id="3224400at2759"/>
<sequence>MDNISSPIQSSPKMTNDKDQLSLEQLSSSPGAIPPPSTQPHPNHASSGACIHEKGPKTEDAVRLNDDQTGGARSSSTMPQRISDLAETPFAPFDSSEEIGRPFHENISVDNDFQRELTSRLASVIFETHAWMASRPGFERENHLNRLTDDMERIQLVEQEQAVARKKLVICAPFYDCDSSISSRVPTPAL</sequence>
<feature type="non-terminal residue" evidence="2">
    <location>
        <position position="1"/>
    </location>
</feature>
<feature type="region of interest" description="Disordered" evidence="1">
    <location>
        <begin position="1"/>
        <end position="80"/>
    </location>
</feature>
<evidence type="ECO:0000313" key="2">
    <source>
        <dbReference type="EMBL" id="KAF6758776.1"/>
    </source>
</evidence>
<feature type="compositionally biased region" description="Basic and acidic residues" evidence="1">
    <location>
        <begin position="51"/>
        <end position="66"/>
    </location>
</feature>
<evidence type="ECO:0000256" key="1">
    <source>
        <dbReference type="SAM" id="MobiDB-lite"/>
    </source>
</evidence>
<dbReference type="EMBL" id="JACGCI010000017">
    <property type="protein sequence ID" value="KAF6758776.1"/>
    <property type="molecule type" value="Genomic_DNA"/>
</dbReference>
<dbReference type="Proteomes" id="UP000521943">
    <property type="component" value="Unassembled WGS sequence"/>
</dbReference>
<reference evidence="2 3" key="1">
    <citation type="submission" date="2020-07" db="EMBL/GenBank/DDBJ databases">
        <title>Comparative genomics of pyrophilous fungi reveals a link between fire events and developmental genes.</title>
        <authorList>
            <consortium name="DOE Joint Genome Institute"/>
            <person name="Steindorff A.S."/>
            <person name="Carver A."/>
            <person name="Calhoun S."/>
            <person name="Stillman K."/>
            <person name="Liu H."/>
            <person name="Lipzen A."/>
            <person name="Pangilinan J."/>
            <person name="Labutti K."/>
            <person name="Bruns T.D."/>
            <person name="Grigoriev I.V."/>
        </authorList>
    </citation>
    <scope>NUCLEOTIDE SEQUENCE [LARGE SCALE GENOMIC DNA]</scope>
    <source>
        <strain evidence="2 3">CBS 144469</strain>
    </source>
</reference>
<organism evidence="2 3">
    <name type="scientific">Ephemerocybe angulata</name>
    <dbReference type="NCBI Taxonomy" id="980116"/>
    <lineage>
        <taxon>Eukaryota</taxon>
        <taxon>Fungi</taxon>
        <taxon>Dikarya</taxon>
        <taxon>Basidiomycota</taxon>
        <taxon>Agaricomycotina</taxon>
        <taxon>Agaricomycetes</taxon>
        <taxon>Agaricomycetidae</taxon>
        <taxon>Agaricales</taxon>
        <taxon>Agaricineae</taxon>
        <taxon>Psathyrellaceae</taxon>
        <taxon>Ephemerocybe</taxon>
    </lineage>
</organism>
<protein>
    <submittedName>
        <fullName evidence="2">Uncharacterized protein</fullName>
    </submittedName>
</protein>
<feature type="compositionally biased region" description="Polar residues" evidence="1">
    <location>
        <begin position="67"/>
        <end position="80"/>
    </location>
</feature>
<comment type="caution">
    <text evidence="2">The sequence shown here is derived from an EMBL/GenBank/DDBJ whole genome shotgun (WGS) entry which is preliminary data.</text>
</comment>
<feature type="compositionally biased region" description="Polar residues" evidence="1">
    <location>
        <begin position="1"/>
        <end position="14"/>
    </location>
</feature>
<name>A0A8H6I7I4_9AGAR</name>
<proteinExistence type="predicted"/>
<evidence type="ECO:0000313" key="3">
    <source>
        <dbReference type="Proteomes" id="UP000521943"/>
    </source>
</evidence>
<gene>
    <name evidence="2" type="ORF">DFP72DRAFT_886366</name>
</gene>
<dbReference type="AlphaFoldDB" id="A0A8H6I7I4"/>